<accession>A0AB37YM57</accession>
<protein>
    <submittedName>
        <fullName evidence="1">Esterase</fullName>
    </submittedName>
</protein>
<dbReference type="InterPro" id="IPR029058">
    <property type="entry name" value="AB_hydrolase_fold"/>
</dbReference>
<evidence type="ECO:0000313" key="1">
    <source>
        <dbReference type="EMBL" id="SCB94462.1"/>
    </source>
</evidence>
<gene>
    <name evidence="1" type="ORF">BC10311_00859</name>
</gene>
<reference evidence="1 2" key="1">
    <citation type="submission" date="2016-08" db="EMBL/GenBank/DDBJ databases">
        <authorList>
            <person name="Loux V."/>
            <person name="Rue O."/>
        </authorList>
    </citation>
    <scope>NUCLEOTIDE SEQUENCE [LARGE SCALE GENOMIC DNA]</scope>
    <source>
        <strain evidence="1 2">WSBC_10311</strain>
    </source>
</reference>
<dbReference type="Pfam" id="PF00756">
    <property type="entry name" value="Esterase"/>
    <property type="match status" value="1"/>
</dbReference>
<evidence type="ECO:0000313" key="2">
    <source>
        <dbReference type="Proteomes" id="UP000195728"/>
    </source>
</evidence>
<dbReference type="Proteomes" id="UP000195728">
    <property type="component" value="Unassembled WGS sequence"/>
</dbReference>
<dbReference type="EMBL" id="FMBG01000010">
    <property type="protein sequence ID" value="SCB94462.1"/>
    <property type="molecule type" value="Genomic_DNA"/>
</dbReference>
<dbReference type="Gene3D" id="3.40.50.1820">
    <property type="entry name" value="alpha/beta hydrolase"/>
    <property type="match status" value="1"/>
</dbReference>
<dbReference type="InterPro" id="IPR000801">
    <property type="entry name" value="Esterase-like"/>
</dbReference>
<dbReference type="PANTHER" id="PTHR48098">
    <property type="entry name" value="ENTEROCHELIN ESTERASE-RELATED"/>
    <property type="match status" value="1"/>
</dbReference>
<dbReference type="AlphaFoldDB" id="A0AB37YM57"/>
<name>A0AB37YM57_9BACI</name>
<dbReference type="InterPro" id="IPR050583">
    <property type="entry name" value="Mycobacterial_A85_antigen"/>
</dbReference>
<proteinExistence type="predicted"/>
<dbReference type="SUPFAM" id="SSF53474">
    <property type="entry name" value="alpha/beta-Hydrolases"/>
    <property type="match status" value="1"/>
</dbReference>
<organism evidence="1 2">
    <name type="scientific">Bacillus wiedmannii</name>
    <dbReference type="NCBI Taxonomy" id="1890302"/>
    <lineage>
        <taxon>Bacteria</taxon>
        <taxon>Bacillati</taxon>
        <taxon>Bacillota</taxon>
        <taxon>Bacilli</taxon>
        <taxon>Bacillales</taxon>
        <taxon>Bacillaceae</taxon>
        <taxon>Bacillus</taxon>
        <taxon>Bacillus cereus group</taxon>
    </lineage>
</organism>
<sequence>MEVAMVQASKVITIEDFYSETLENSRKLFVYLPPGYEKHSQERYPVLYMHAGQRLFEPLLKNDESWNVHKTADELILEGKIQKIIIVGIAHKRIIENNEFCHFISPDKHIKCSGLLYEKFIINEVKPYIDDNFRTMSDAKNTALIGSSAGGLSTYNIGFRNPKVFGKIGMISPFFVKVEDDHSELKLYEMYKGKKDLKVWMDIGSAEGFFLVKHVRDIAETLLKNGYKYRDNLIFYQDPNGAHFEKDWGDRMHLPLIYFFGDIGNIVNVTLDGRDEVGLTGMKVKINPIVTYDSGFKMSDLDGVFLVNNPDVLEVLNDGTIIPKKIGEAEVTFVTQGVKGIPKKYKVIETLSEFVDVSVTVEVPENTPAGERIYMSVGMILDRIEKNRFAGNFTVPRDLACKFKFSRGFRLFEVDKFGQPIQNRKFKATKDLQLNYTVENWIGL</sequence>
<dbReference type="PANTHER" id="PTHR48098:SF6">
    <property type="entry name" value="FERRI-BACILLIBACTIN ESTERASE BESA"/>
    <property type="match status" value="1"/>
</dbReference>
<comment type="caution">
    <text evidence="1">The sequence shown here is derived from an EMBL/GenBank/DDBJ whole genome shotgun (WGS) entry which is preliminary data.</text>
</comment>